<keyword evidence="6 8" id="KW-0472">Membrane</keyword>
<dbReference type="InterPro" id="IPR003010">
    <property type="entry name" value="C-N_Hydrolase"/>
</dbReference>
<evidence type="ECO:0000313" key="11">
    <source>
        <dbReference type="Proteomes" id="UP000243847"/>
    </source>
</evidence>
<feature type="transmembrane region" description="Helical" evidence="8">
    <location>
        <begin position="469"/>
        <end position="487"/>
    </location>
</feature>
<evidence type="ECO:0000256" key="5">
    <source>
        <dbReference type="ARBA" id="ARBA00022989"/>
    </source>
</evidence>
<evidence type="ECO:0000256" key="8">
    <source>
        <dbReference type="HAMAP-Rule" id="MF_01148"/>
    </source>
</evidence>
<evidence type="ECO:0000256" key="2">
    <source>
        <dbReference type="ARBA" id="ARBA00022475"/>
    </source>
</evidence>
<dbReference type="InterPro" id="IPR036526">
    <property type="entry name" value="C-N_Hydrolase_sf"/>
</dbReference>
<gene>
    <name evidence="8" type="primary">lnt</name>
    <name evidence="10" type="ORF">AUMI_15880</name>
</gene>
<keyword evidence="2 8" id="KW-1003">Cell membrane</keyword>
<keyword evidence="3 8" id="KW-0808">Transferase</keyword>
<feature type="transmembrane region" description="Helical" evidence="8">
    <location>
        <begin position="6"/>
        <end position="39"/>
    </location>
</feature>
<comment type="function">
    <text evidence="8">Catalyzes the phospholipid dependent N-acylation of the N-terminal cysteine of apolipoprotein, the last step in lipoprotein maturation.</text>
</comment>
<dbReference type="Gene3D" id="3.60.110.10">
    <property type="entry name" value="Carbon-nitrogen hydrolase"/>
    <property type="match status" value="1"/>
</dbReference>
<feature type="transmembrane region" description="Helical" evidence="8">
    <location>
        <begin position="157"/>
        <end position="180"/>
    </location>
</feature>
<organism evidence="10 11">
    <name type="scientific">Aurantimicrobium minutum</name>
    <dbReference type="NCBI Taxonomy" id="708131"/>
    <lineage>
        <taxon>Bacteria</taxon>
        <taxon>Bacillati</taxon>
        <taxon>Actinomycetota</taxon>
        <taxon>Actinomycetes</taxon>
        <taxon>Micrococcales</taxon>
        <taxon>Microbacteriaceae</taxon>
        <taxon>Aurantimicrobium</taxon>
    </lineage>
</organism>
<sequence>MSFGISLILAVVAGFTLSAAFPATAFWPLAFVGVFILYLSLIGRSFWTGFLVGTITGATFWLSLINWLTLYLGPVPWLALGILQALFFGVGAAVSGIVINRGPQRWPSRWGRIGVVSIVLASVWTLRESITSVWPYGGFSWGRMAQSQAEGPLAQNVAWVGTAGLTFLVVVSSALLFQTLRERQTKFLAFPVLFFVSILAVPAFPHEITGYTNVLSVQGNSRAGLFDRGAPGSILQDHVSGTLPYQGQDIDMIVWPENASDLNPLQSVLAAQVLTAVSAKLDAPIVTGTITVDEQDRVFNSSLVWTDKALAQYDKIHPVPFAEYMPNREFWRLFQPDLVDLVTRDYSFGTRPNVVDINGVLAGISICFDITDDNQAYLMIGDGAEIILAQTNNADFGKTSENLQQLSIARLRAIETARSVVNISTVGTSAVISPDGSTLDSIPAYQPAEMLTTVPLSTTITPAMSFGRVIEWSIGAVAIAGVLLILIRRKP</sequence>
<dbReference type="PANTHER" id="PTHR38686">
    <property type="entry name" value="APOLIPOPROTEIN N-ACYLTRANSFERASE"/>
    <property type="match status" value="1"/>
</dbReference>
<dbReference type="Pfam" id="PF00795">
    <property type="entry name" value="CN_hydrolase"/>
    <property type="match status" value="1"/>
</dbReference>
<evidence type="ECO:0000256" key="1">
    <source>
        <dbReference type="ARBA" id="ARBA00004651"/>
    </source>
</evidence>
<reference evidence="10 11" key="1">
    <citation type="journal article" date="2016" name="Genome Announc.">
        <title>Complete Genome Sequence of Aurantimicrobium minutum Type Strain KNCT, a Planktonic Ultramicrobacterium Isolated from River Water.</title>
        <authorList>
            <person name="Nakai R."/>
            <person name="Fujisawa T."/>
            <person name="Nakamura Y."/>
            <person name="Nishide H."/>
            <person name="Uchiyama I."/>
            <person name="Baba T."/>
            <person name="Toyoda A."/>
            <person name="Fujiyama A."/>
            <person name="Naganuma T."/>
            <person name="Niki H."/>
        </authorList>
    </citation>
    <scope>NUCLEOTIDE SEQUENCE [LARGE SCALE GENOMIC DNA]</scope>
    <source>
        <strain evidence="10 11">KNC</strain>
    </source>
</reference>
<dbReference type="NCBIfam" id="TIGR00546">
    <property type="entry name" value="lnt"/>
    <property type="match status" value="1"/>
</dbReference>
<evidence type="ECO:0000256" key="4">
    <source>
        <dbReference type="ARBA" id="ARBA00022692"/>
    </source>
</evidence>
<proteinExistence type="inferred from homology"/>
<dbReference type="HAMAP" id="MF_01148">
    <property type="entry name" value="Lnt"/>
    <property type="match status" value="1"/>
</dbReference>
<accession>A0A173LW61</accession>
<dbReference type="UniPathway" id="UPA00666"/>
<dbReference type="PANTHER" id="PTHR38686:SF1">
    <property type="entry name" value="APOLIPOPROTEIN N-ACYLTRANSFERASE"/>
    <property type="match status" value="1"/>
</dbReference>
<feature type="domain" description="CN hydrolase" evidence="9">
    <location>
        <begin position="217"/>
        <end position="458"/>
    </location>
</feature>
<evidence type="ECO:0000313" key="10">
    <source>
        <dbReference type="EMBL" id="BAU99130.1"/>
    </source>
</evidence>
<dbReference type="GO" id="GO:0016410">
    <property type="term" value="F:N-acyltransferase activity"/>
    <property type="evidence" value="ECO:0007669"/>
    <property type="project" value="UniProtKB-UniRule"/>
</dbReference>
<dbReference type="EC" id="2.3.1.269" evidence="8"/>
<comment type="catalytic activity">
    <reaction evidence="8">
        <text>N-terminal S-1,2-diacyl-sn-glyceryl-L-cysteinyl-[lipoprotein] + a glycerophospholipid = N-acyl-S-1,2-diacyl-sn-glyceryl-L-cysteinyl-[lipoprotein] + a 2-acyl-sn-glycero-3-phospholipid + H(+)</text>
        <dbReference type="Rhea" id="RHEA:48228"/>
        <dbReference type="Rhea" id="RHEA-COMP:14681"/>
        <dbReference type="Rhea" id="RHEA-COMP:14684"/>
        <dbReference type="ChEBI" id="CHEBI:15378"/>
        <dbReference type="ChEBI" id="CHEBI:136912"/>
        <dbReference type="ChEBI" id="CHEBI:140656"/>
        <dbReference type="ChEBI" id="CHEBI:140657"/>
        <dbReference type="ChEBI" id="CHEBI:140660"/>
        <dbReference type="EC" id="2.3.1.269"/>
    </reaction>
</comment>
<evidence type="ECO:0000259" key="9">
    <source>
        <dbReference type="PROSITE" id="PS50263"/>
    </source>
</evidence>
<protein>
    <recommendedName>
        <fullName evidence="8">Apolipoprotein N-acyltransferase</fullName>
        <shortName evidence="8">ALP N-acyltransferase</shortName>
        <ecNumber evidence="8">2.3.1.269</ecNumber>
    </recommendedName>
</protein>
<dbReference type="InterPro" id="IPR045378">
    <property type="entry name" value="LNT_N"/>
</dbReference>
<dbReference type="InterPro" id="IPR004563">
    <property type="entry name" value="Apolipo_AcylTrfase"/>
</dbReference>
<feature type="transmembrane region" description="Helical" evidence="8">
    <location>
        <begin position="77"/>
        <end position="98"/>
    </location>
</feature>
<keyword evidence="4 8" id="KW-0812">Transmembrane</keyword>
<dbReference type="GO" id="GO:0042158">
    <property type="term" value="P:lipoprotein biosynthetic process"/>
    <property type="evidence" value="ECO:0007669"/>
    <property type="project" value="UniProtKB-UniRule"/>
</dbReference>
<feature type="transmembrane region" description="Helical" evidence="8">
    <location>
        <begin position="187"/>
        <end position="205"/>
    </location>
</feature>
<dbReference type="AlphaFoldDB" id="A0A173LW61"/>
<comment type="similarity">
    <text evidence="8">Belongs to the CN hydrolase family. Apolipoprotein N-acyltransferase subfamily.</text>
</comment>
<dbReference type="GO" id="GO:0005886">
    <property type="term" value="C:plasma membrane"/>
    <property type="evidence" value="ECO:0007669"/>
    <property type="project" value="UniProtKB-SubCell"/>
</dbReference>
<dbReference type="EMBL" id="AP017457">
    <property type="protein sequence ID" value="BAU99130.1"/>
    <property type="molecule type" value="Genomic_DNA"/>
</dbReference>
<evidence type="ECO:0000256" key="7">
    <source>
        <dbReference type="ARBA" id="ARBA00023315"/>
    </source>
</evidence>
<dbReference type="Pfam" id="PF20154">
    <property type="entry name" value="LNT_N"/>
    <property type="match status" value="1"/>
</dbReference>
<comment type="pathway">
    <text evidence="8">Protein modification; lipoprotein biosynthesis (N-acyl transfer).</text>
</comment>
<dbReference type="KEGG" id="amin:AUMI_15880"/>
<comment type="subcellular location">
    <subcellularLocation>
        <location evidence="1 8">Cell membrane</location>
        <topology evidence="1 8">Multi-pass membrane protein</topology>
    </subcellularLocation>
</comment>
<keyword evidence="7 8" id="KW-0012">Acyltransferase</keyword>
<dbReference type="CDD" id="cd07571">
    <property type="entry name" value="ALP_N-acyl_transferase"/>
    <property type="match status" value="1"/>
</dbReference>
<feature type="transmembrane region" description="Helical" evidence="8">
    <location>
        <begin position="110"/>
        <end position="126"/>
    </location>
</feature>
<dbReference type="SUPFAM" id="SSF56317">
    <property type="entry name" value="Carbon-nitrogen hydrolase"/>
    <property type="match status" value="1"/>
</dbReference>
<dbReference type="PROSITE" id="PS50263">
    <property type="entry name" value="CN_HYDROLASE"/>
    <property type="match status" value="1"/>
</dbReference>
<feature type="transmembrane region" description="Helical" evidence="8">
    <location>
        <begin position="46"/>
        <end position="65"/>
    </location>
</feature>
<evidence type="ECO:0000256" key="6">
    <source>
        <dbReference type="ARBA" id="ARBA00023136"/>
    </source>
</evidence>
<evidence type="ECO:0000256" key="3">
    <source>
        <dbReference type="ARBA" id="ARBA00022679"/>
    </source>
</evidence>
<keyword evidence="5 8" id="KW-1133">Transmembrane helix</keyword>
<name>A0A173LW61_9MICO</name>
<dbReference type="Proteomes" id="UP000243847">
    <property type="component" value="Chromosome sequence1"/>
</dbReference>